<dbReference type="Proteomes" id="UP000238801">
    <property type="component" value="Unassembled WGS sequence"/>
</dbReference>
<dbReference type="AlphaFoldDB" id="A0A2T0X3N6"/>
<accession>A0A2T0X3N6</accession>
<comment type="caution">
    <text evidence="2">The sequence shown here is derived from an EMBL/GenBank/DDBJ whole genome shotgun (WGS) entry which is preliminary data.</text>
</comment>
<organism evidence="2 3">
    <name type="scientific">Hasllibacter halocynthiae</name>
    <dbReference type="NCBI Taxonomy" id="595589"/>
    <lineage>
        <taxon>Bacteria</taxon>
        <taxon>Pseudomonadati</taxon>
        <taxon>Pseudomonadota</taxon>
        <taxon>Alphaproteobacteria</taxon>
        <taxon>Rhodobacterales</taxon>
        <taxon>Roseobacteraceae</taxon>
        <taxon>Hasllibacter</taxon>
    </lineage>
</organism>
<name>A0A2T0X3N6_9RHOB</name>
<sequence>MSKHETWLKKTLADILGEDRGIPDYMIDRLRAFTPEDLDELRVNEREAALSAFARVARQSRDARGGELGEGAGRPAYVDGDIDWGLRAAKSALEEQPAGEMSEKALELLSDCTCPAATGPNPGIDGGSGYDDVEPALERESREDDPVPSEPATGAGERDPRA</sequence>
<feature type="compositionally biased region" description="Basic and acidic residues" evidence="1">
    <location>
        <begin position="136"/>
        <end position="145"/>
    </location>
</feature>
<protein>
    <submittedName>
        <fullName evidence="2">Uncharacterized protein</fullName>
    </submittedName>
</protein>
<gene>
    <name evidence="2" type="ORF">BCF33_2439</name>
</gene>
<evidence type="ECO:0000256" key="1">
    <source>
        <dbReference type="SAM" id="MobiDB-lite"/>
    </source>
</evidence>
<feature type="region of interest" description="Disordered" evidence="1">
    <location>
        <begin position="112"/>
        <end position="162"/>
    </location>
</feature>
<dbReference type="OrthoDB" id="7657891at2"/>
<dbReference type="RefSeq" id="WP_106161149.1">
    <property type="nucleotide sequence ID" value="NZ_PVTT01000002.1"/>
</dbReference>
<proteinExistence type="predicted"/>
<reference evidence="2 3" key="1">
    <citation type="submission" date="2018-03" db="EMBL/GenBank/DDBJ databases">
        <title>Genomic Encyclopedia of Archaeal and Bacterial Type Strains, Phase II (KMG-II): from individual species to whole genera.</title>
        <authorList>
            <person name="Goeker M."/>
        </authorList>
    </citation>
    <scope>NUCLEOTIDE SEQUENCE [LARGE SCALE GENOMIC DNA]</scope>
    <source>
        <strain evidence="2 3">DSM 29318</strain>
    </source>
</reference>
<evidence type="ECO:0000313" key="2">
    <source>
        <dbReference type="EMBL" id="PRY93566.1"/>
    </source>
</evidence>
<dbReference type="EMBL" id="PVTT01000002">
    <property type="protein sequence ID" value="PRY93566.1"/>
    <property type="molecule type" value="Genomic_DNA"/>
</dbReference>
<keyword evidence="3" id="KW-1185">Reference proteome</keyword>
<evidence type="ECO:0000313" key="3">
    <source>
        <dbReference type="Proteomes" id="UP000238801"/>
    </source>
</evidence>